<keyword evidence="2" id="KW-1185">Reference proteome</keyword>
<dbReference type="Proteomes" id="UP001153331">
    <property type="component" value="Unassembled WGS sequence"/>
</dbReference>
<evidence type="ECO:0000313" key="2">
    <source>
        <dbReference type="Proteomes" id="UP001153331"/>
    </source>
</evidence>
<protein>
    <submittedName>
        <fullName evidence="1">Uncharacterized protein</fullName>
    </submittedName>
</protein>
<reference evidence="1" key="1">
    <citation type="submission" date="2022-11" db="EMBL/GenBank/DDBJ databases">
        <title>Genome Sequence of Boeremia exigua.</title>
        <authorList>
            <person name="Buettner E."/>
        </authorList>
    </citation>
    <scope>NUCLEOTIDE SEQUENCE</scope>
    <source>
        <strain evidence="1">CU02</strain>
    </source>
</reference>
<gene>
    <name evidence="1" type="ORF">OPT61_g6620</name>
</gene>
<sequence length="211" mass="23877">MPTKEMTVSSSTPMPKGYGFLPKGIRYKTLHSRKLTHNAGKTLYVVVDDKKRQIGLRVPISILHQVHRQAKETLPDRRAAVEKRDASFIDSAATGIEEQFPDIPEKEKQHVLKHGFRKHSGRVGRTGTIPLPRKIVLAVIAHTWVGTSKMISQHRARKVNRSPRVSFALLYTSSRDTSPGLAKLRPDFWTSAALSMEERILVEQRIWIDVA</sequence>
<accession>A0ACC2I5W0</accession>
<proteinExistence type="predicted"/>
<comment type="caution">
    <text evidence="1">The sequence shown here is derived from an EMBL/GenBank/DDBJ whole genome shotgun (WGS) entry which is preliminary data.</text>
</comment>
<evidence type="ECO:0000313" key="1">
    <source>
        <dbReference type="EMBL" id="KAJ8110570.1"/>
    </source>
</evidence>
<name>A0ACC2I5W0_9PLEO</name>
<dbReference type="EMBL" id="JAPHNI010000486">
    <property type="protein sequence ID" value="KAJ8110570.1"/>
    <property type="molecule type" value="Genomic_DNA"/>
</dbReference>
<organism evidence="1 2">
    <name type="scientific">Boeremia exigua</name>
    <dbReference type="NCBI Taxonomy" id="749465"/>
    <lineage>
        <taxon>Eukaryota</taxon>
        <taxon>Fungi</taxon>
        <taxon>Dikarya</taxon>
        <taxon>Ascomycota</taxon>
        <taxon>Pezizomycotina</taxon>
        <taxon>Dothideomycetes</taxon>
        <taxon>Pleosporomycetidae</taxon>
        <taxon>Pleosporales</taxon>
        <taxon>Pleosporineae</taxon>
        <taxon>Didymellaceae</taxon>
        <taxon>Boeremia</taxon>
    </lineage>
</organism>